<evidence type="ECO:0000256" key="1">
    <source>
        <dbReference type="SAM" id="SignalP"/>
    </source>
</evidence>
<gene>
    <name evidence="2" type="ORF">L873DRAFT_1842905</name>
</gene>
<feature type="chain" id="PRO_5018025706" evidence="1">
    <location>
        <begin position="19"/>
        <end position="190"/>
    </location>
</feature>
<dbReference type="OrthoDB" id="10017208at2759"/>
<evidence type="ECO:0000313" key="2">
    <source>
        <dbReference type="EMBL" id="RPB00695.1"/>
    </source>
</evidence>
<organism evidence="2 3">
    <name type="scientific">Choiromyces venosus 120613-1</name>
    <dbReference type="NCBI Taxonomy" id="1336337"/>
    <lineage>
        <taxon>Eukaryota</taxon>
        <taxon>Fungi</taxon>
        <taxon>Dikarya</taxon>
        <taxon>Ascomycota</taxon>
        <taxon>Pezizomycotina</taxon>
        <taxon>Pezizomycetes</taxon>
        <taxon>Pezizales</taxon>
        <taxon>Tuberaceae</taxon>
        <taxon>Choiromyces</taxon>
    </lineage>
</organism>
<keyword evidence="1" id="KW-0732">Signal</keyword>
<reference evidence="2 3" key="1">
    <citation type="journal article" date="2018" name="Nat. Ecol. Evol.">
        <title>Pezizomycetes genomes reveal the molecular basis of ectomycorrhizal truffle lifestyle.</title>
        <authorList>
            <person name="Murat C."/>
            <person name="Payen T."/>
            <person name="Noel B."/>
            <person name="Kuo A."/>
            <person name="Morin E."/>
            <person name="Chen J."/>
            <person name="Kohler A."/>
            <person name="Krizsan K."/>
            <person name="Balestrini R."/>
            <person name="Da Silva C."/>
            <person name="Montanini B."/>
            <person name="Hainaut M."/>
            <person name="Levati E."/>
            <person name="Barry K.W."/>
            <person name="Belfiori B."/>
            <person name="Cichocki N."/>
            <person name="Clum A."/>
            <person name="Dockter R.B."/>
            <person name="Fauchery L."/>
            <person name="Guy J."/>
            <person name="Iotti M."/>
            <person name="Le Tacon F."/>
            <person name="Lindquist E.A."/>
            <person name="Lipzen A."/>
            <person name="Malagnac F."/>
            <person name="Mello A."/>
            <person name="Molinier V."/>
            <person name="Miyauchi S."/>
            <person name="Poulain J."/>
            <person name="Riccioni C."/>
            <person name="Rubini A."/>
            <person name="Sitrit Y."/>
            <person name="Splivallo R."/>
            <person name="Traeger S."/>
            <person name="Wang M."/>
            <person name="Zifcakova L."/>
            <person name="Wipf D."/>
            <person name="Zambonelli A."/>
            <person name="Paolocci F."/>
            <person name="Nowrousian M."/>
            <person name="Ottonello S."/>
            <person name="Baldrian P."/>
            <person name="Spatafora J.W."/>
            <person name="Henrissat B."/>
            <person name="Nagy L.G."/>
            <person name="Aury J.M."/>
            <person name="Wincker P."/>
            <person name="Grigoriev I.V."/>
            <person name="Bonfante P."/>
            <person name="Martin F.M."/>
        </authorList>
    </citation>
    <scope>NUCLEOTIDE SEQUENCE [LARGE SCALE GENOMIC DNA]</scope>
    <source>
        <strain evidence="2 3">120613-1</strain>
    </source>
</reference>
<keyword evidence="3" id="KW-1185">Reference proteome</keyword>
<dbReference type="EMBL" id="ML120378">
    <property type="protein sequence ID" value="RPB00695.1"/>
    <property type="molecule type" value="Genomic_DNA"/>
</dbReference>
<sequence>MFGVIFAFTLGFLNIVAAIARLTAISMSATTSTVAVWSAVECCTGRMVANGRKRDGGGGVGNNKEAEACVAGSNAAIGVRAPPEWLKMDKVTKTITIPQPQPQPQPLSSPSTIEIPLQHPPDDSISIIPSTASHSDTQVNFLQLNPTQSDESIPLALSRWDISDSGHMELGKRVDACAGSTGPGEVEHTI</sequence>
<protein>
    <submittedName>
        <fullName evidence="2">Uncharacterized protein</fullName>
    </submittedName>
</protein>
<feature type="signal peptide" evidence="1">
    <location>
        <begin position="1"/>
        <end position="18"/>
    </location>
</feature>
<name>A0A3N4K458_9PEZI</name>
<dbReference type="Proteomes" id="UP000276215">
    <property type="component" value="Unassembled WGS sequence"/>
</dbReference>
<accession>A0A3N4K458</accession>
<evidence type="ECO:0000313" key="3">
    <source>
        <dbReference type="Proteomes" id="UP000276215"/>
    </source>
</evidence>
<proteinExistence type="predicted"/>
<dbReference type="AlphaFoldDB" id="A0A3N4K458"/>